<feature type="domain" description="TonB-dependent receptor plug" evidence="10">
    <location>
        <begin position="146"/>
        <end position="224"/>
    </location>
</feature>
<feature type="signal peptide" evidence="9">
    <location>
        <begin position="1"/>
        <end position="23"/>
    </location>
</feature>
<keyword evidence="7 8" id="KW-0998">Cell outer membrane</keyword>
<dbReference type="InterPro" id="IPR039426">
    <property type="entry name" value="TonB-dep_rcpt-like"/>
</dbReference>
<dbReference type="PROSITE" id="PS52016">
    <property type="entry name" value="TONB_DEPENDENT_REC_3"/>
    <property type="match status" value="1"/>
</dbReference>
<sequence>MKVKLILLLLCVGILGLSQNIYAQTNRTVSGYVMDASNGEALIGVTVLVKELNAGGVTNPYGFYSITVPEGEYTLIYRYLGYETIQKSVDLTEQNQRFDIRISEATEQLEEVIVTGERADVNVSQVAMSVEKLGIETITKMPALLGEVDVVKSIQLLPGVSTVGEGASGFNVRGGGVDQNLVLLDESPVFNSSHLFGLFSVFNPDAIKDVKLIKGGIPAQYGGRLSSLLDVRMKEGNSQKFSAQGGVGAIFSRLTLEAPIIKDKLSFIVAGRRSYIDVLAKPFLSDDLSNSVFNFYDLTSKVNWNINDKNKVFLSAYLGRDRFEAADLFGSNWGNRTLSLRWNHLASEKMFINTTAYYSNYDYRLEVGNPEEDAFDWKANIQTYSVKPEMTYYLNANNTMTIGARATLYEFAPGETAAIVAGQQLPPFGMPLMYGLESGVFVGNEQKVTDALSLQYGLRLSSFTYMGEATTLEYADAEEPGTRRQPIEGSEVVYDKWEPITTYSNLEPRFSVKYQFNELSSIKASYNRMAQYIHLISNTTASSPLDIWYPSTNNVRPELADQVALGYFRNFKDNMYEASVEVYYKDMRQLVDFVVGADLLLNTYLEGDLMEGIGRAYGTEWYLKKTRGKFNGWISYTLSRSERKTMGINNDEWYAARFDQTHNLSLVAIYELSKKWNVSSNFTLISGTPASFPSSTYEIQGYSPAHNPSNMRNNYRIPAYHRLDLSITYDPESKRRWDGEWVLSIYNVYNRRNPFSIYFQPNADRRPENVVTDNQAVQLSIIGSIVPSISYNFKF</sequence>
<comment type="similarity">
    <text evidence="8">Belongs to the TonB-dependent receptor family.</text>
</comment>
<feature type="chain" id="PRO_5047050956" evidence="9">
    <location>
        <begin position="24"/>
        <end position="795"/>
    </location>
</feature>
<evidence type="ECO:0000313" key="12">
    <source>
        <dbReference type="Proteomes" id="UP001500298"/>
    </source>
</evidence>
<dbReference type="InterPro" id="IPR036942">
    <property type="entry name" value="Beta-barrel_TonB_sf"/>
</dbReference>
<keyword evidence="11" id="KW-0675">Receptor</keyword>
<evidence type="ECO:0000256" key="5">
    <source>
        <dbReference type="ARBA" id="ARBA00022729"/>
    </source>
</evidence>
<dbReference type="PANTHER" id="PTHR30069">
    <property type="entry name" value="TONB-DEPENDENT OUTER MEMBRANE RECEPTOR"/>
    <property type="match status" value="1"/>
</dbReference>
<keyword evidence="6 8" id="KW-0472">Membrane</keyword>
<evidence type="ECO:0000256" key="1">
    <source>
        <dbReference type="ARBA" id="ARBA00004571"/>
    </source>
</evidence>
<evidence type="ECO:0000256" key="6">
    <source>
        <dbReference type="ARBA" id="ARBA00023136"/>
    </source>
</evidence>
<dbReference type="Pfam" id="PF13715">
    <property type="entry name" value="CarbopepD_reg_2"/>
    <property type="match status" value="1"/>
</dbReference>
<dbReference type="EMBL" id="BAABJX010000039">
    <property type="protein sequence ID" value="GAA4840294.1"/>
    <property type="molecule type" value="Genomic_DNA"/>
</dbReference>
<keyword evidence="12" id="KW-1185">Reference proteome</keyword>
<keyword evidence="4 8" id="KW-0812">Transmembrane</keyword>
<evidence type="ECO:0000256" key="9">
    <source>
        <dbReference type="SAM" id="SignalP"/>
    </source>
</evidence>
<evidence type="ECO:0000259" key="10">
    <source>
        <dbReference type="Pfam" id="PF07715"/>
    </source>
</evidence>
<evidence type="ECO:0000256" key="7">
    <source>
        <dbReference type="ARBA" id="ARBA00023237"/>
    </source>
</evidence>
<dbReference type="Pfam" id="PF07715">
    <property type="entry name" value="Plug"/>
    <property type="match status" value="1"/>
</dbReference>
<dbReference type="Proteomes" id="UP001500298">
    <property type="component" value="Unassembled WGS sequence"/>
</dbReference>
<keyword evidence="5 9" id="KW-0732">Signal</keyword>
<dbReference type="Gene3D" id="2.60.40.1120">
    <property type="entry name" value="Carboxypeptidase-like, regulatory domain"/>
    <property type="match status" value="1"/>
</dbReference>
<evidence type="ECO:0000256" key="8">
    <source>
        <dbReference type="PROSITE-ProRule" id="PRU01360"/>
    </source>
</evidence>
<dbReference type="Gene3D" id="2.40.170.20">
    <property type="entry name" value="TonB-dependent receptor, beta-barrel domain"/>
    <property type="match status" value="1"/>
</dbReference>
<accession>A0ABP9DG86</accession>
<dbReference type="Gene3D" id="2.170.130.10">
    <property type="entry name" value="TonB-dependent receptor, plug domain"/>
    <property type="match status" value="1"/>
</dbReference>
<evidence type="ECO:0000313" key="11">
    <source>
        <dbReference type="EMBL" id="GAA4840294.1"/>
    </source>
</evidence>
<dbReference type="InterPro" id="IPR037066">
    <property type="entry name" value="Plug_dom_sf"/>
</dbReference>
<evidence type="ECO:0000256" key="3">
    <source>
        <dbReference type="ARBA" id="ARBA00022452"/>
    </source>
</evidence>
<comment type="caution">
    <text evidence="11">The sequence shown here is derived from an EMBL/GenBank/DDBJ whole genome shotgun (WGS) entry which is preliminary data.</text>
</comment>
<reference evidence="12" key="1">
    <citation type="journal article" date="2019" name="Int. J. Syst. Evol. Microbiol.">
        <title>The Global Catalogue of Microorganisms (GCM) 10K type strain sequencing project: providing services to taxonomists for standard genome sequencing and annotation.</title>
        <authorList>
            <consortium name="The Broad Institute Genomics Platform"/>
            <consortium name="The Broad Institute Genome Sequencing Center for Infectious Disease"/>
            <person name="Wu L."/>
            <person name="Ma J."/>
        </authorList>
    </citation>
    <scope>NUCLEOTIDE SEQUENCE [LARGE SCALE GENOMIC DNA]</scope>
    <source>
        <strain evidence="12">JCM 18326</strain>
    </source>
</reference>
<keyword evidence="2 8" id="KW-0813">Transport</keyword>
<dbReference type="PANTHER" id="PTHR30069:SF29">
    <property type="entry name" value="HEMOGLOBIN AND HEMOGLOBIN-HAPTOGLOBIN-BINDING PROTEIN 1-RELATED"/>
    <property type="match status" value="1"/>
</dbReference>
<evidence type="ECO:0000256" key="4">
    <source>
        <dbReference type="ARBA" id="ARBA00022692"/>
    </source>
</evidence>
<proteinExistence type="inferred from homology"/>
<name>A0ABP9DG86_9BACT</name>
<comment type="subcellular location">
    <subcellularLocation>
        <location evidence="1 8">Cell outer membrane</location>
        <topology evidence="1 8">Multi-pass membrane protein</topology>
    </subcellularLocation>
</comment>
<evidence type="ECO:0000256" key="2">
    <source>
        <dbReference type="ARBA" id="ARBA00022448"/>
    </source>
</evidence>
<gene>
    <name evidence="11" type="ORF">GCM10023331_26780</name>
</gene>
<organism evidence="11 12">
    <name type="scientific">Algivirga pacifica</name>
    <dbReference type="NCBI Taxonomy" id="1162670"/>
    <lineage>
        <taxon>Bacteria</taxon>
        <taxon>Pseudomonadati</taxon>
        <taxon>Bacteroidota</taxon>
        <taxon>Cytophagia</taxon>
        <taxon>Cytophagales</taxon>
        <taxon>Flammeovirgaceae</taxon>
        <taxon>Algivirga</taxon>
    </lineage>
</organism>
<keyword evidence="3 8" id="KW-1134">Transmembrane beta strand</keyword>
<dbReference type="SUPFAM" id="SSF56935">
    <property type="entry name" value="Porins"/>
    <property type="match status" value="1"/>
</dbReference>
<dbReference type="RefSeq" id="WP_345372608.1">
    <property type="nucleotide sequence ID" value="NZ_BAABJX010000039.1"/>
</dbReference>
<dbReference type="InterPro" id="IPR008969">
    <property type="entry name" value="CarboxyPept-like_regulatory"/>
</dbReference>
<dbReference type="SUPFAM" id="SSF49464">
    <property type="entry name" value="Carboxypeptidase regulatory domain-like"/>
    <property type="match status" value="1"/>
</dbReference>
<dbReference type="InterPro" id="IPR012910">
    <property type="entry name" value="Plug_dom"/>
</dbReference>
<protein>
    <submittedName>
        <fullName evidence="11">TonB-dependent receptor</fullName>
    </submittedName>
</protein>